<gene>
    <name evidence="3" type="ORF">I6H70_08855</name>
</gene>
<dbReference type="Gene3D" id="3.40.50.1820">
    <property type="entry name" value="alpha/beta hydrolase"/>
    <property type="match status" value="1"/>
</dbReference>
<dbReference type="RefSeq" id="WP_074519941.1">
    <property type="nucleotide sequence ID" value="NZ_CAXGLR010000070.1"/>
</dbReference>
<feature type="domain" description="Serine aminopeptidase S33" evidence="2">
    <location>
        <begin position="83"/>
        <end position="167"/>
    </location>
</feature>
<dbReference type="AlphaFoldDB" id="A0A9X7V6E5"/>
<reference evidence="3 4" key="1">
    <citation type="submission" date="2020-12" db="EMBL/GenBank/DDBJ databases">
        <title>FDA dAtabase for Regulatory Grade micrObial Sequences (FDA-ARGOS): Supporting development and validation of Infectious Disease Dx tests.</title>
        <authorList>
            <person name="Sproer C."/>
            <person name="Gronow S."/>
            <person name="Severitt S."/>
            <person name="Schroder I."/>
            <person name="Tallon L."/>
            <person name="Sadzewicz L."/>
            <person name="Zhao X."/>
            <person name="Boylan J."/>
            <person name="Ott S."/>
            <person name="Bowen H."/>
            <person name="Vavikolanu K."/>
            <person name="Mehta A."/>
            <person name="Aluvathingal J."/>
            <person name="Nadendla S."/>
            <person name="Lowell S."/>
            <person name="Myers T."/>
            <person name="Yan Y."/>
            <person name="Sichtig H."/>
        </authorList>
    </citation>
    <scope>NUCLEOTIDE SEQUENCE [LARGE SCALE GENOMIC DNA]</scope>
    <source>
        <strain evidence="3 4">FDAARGOS_1013</strain>
    </source>
</reference>
<dbReference type="Pfam" id="PF12146">
    <property type="entry name" value="Hydrolase_4"/>
    <property type="match status" value="1"/>
</dbReference>
<evidence type="ECO:0000256" key="1">
    <source>
        <dbReference type="SAM" id="Phobius"/>
    </source>
</evidence>
<evidence type="ECO:0000313" key="3">
    <source>
        <dbReference type="EMBL" id="QQN52843.1"/>
    </source>
</evidence>
<dbReference type="PANTHER" id="PTHR42103">
    <property type="entry name" value="ALPHA/BETA-HYDROLASES SUPERFAMILY PROTEIN"/>
    <property type="match status" value="1"/>
</dbReference>
<dbReference type="InterPro" id="IPR022742">
    <property type="entry name" value="Hydrolase_4"/>
</dbReference>
<evidence type="ECO:0000313" key="4">
    <source>
        <dbReference type="Proteomes" id="UP000595933"/>
    </source>
</evidence>
<dbReference type="SUPFAM" id="SSF53474">
    <property type="entry name" value="alpha/beta-Hydrolases"/>
    <property type="match status" value="1"/>
</dbReference>
<dbReference type="GO" id="GO:0016787">
    <property type="term" value="F:hydrolase activity"/>
    <property type="evidence" value="ECO:0007669"/>
    <property type="project" value="UniProtKB-KW"/>
</dbReference>
<keyword evidence="1" id="KW-0812">Transmembrane</keyword>
<dbReference type="InterPro" id="IPR029058">
    <property type="entry name" value="AB_hydrolase_fold"/>
</dbReference>
<feature type="transmembrane region" description="Helical" evidence="1">
    <location>
        <begin position="128"/>
        <end position="147"/>
    </location>
</feature>
<sequence>MYTARRWSGQLLSKTSRLVARSRSSPLLKRETPISIDGPCGVLEGLYQDEADASGLALICHPNPVKGGTMLNKVVSTLQRTARDAGYSTLRFNYRGVGRSAGSHDMQQGEVDDAEAAVNWLLAQRPGLPLVLLGFSFGGFVAASLFARLQARGVEVRKVFLVAPAVSRLDSANLPAAGAVSIIQPEDDEVIDPQTVYAYSAALSRPHELLKVAECGHFFHGKLVELKELVAPRLQA</sequence>
<evidence type="ECO:0000259" key="2">
    <source>
        <dbReference type="Pfam" id="PF12146"/>
    </source>
</evidence>
<name>A0A9X7V6E5_9GAMM</name>
<keyword evidence="3" id="KW-0378">Hydrolase</keyword>
<keyword evidence="1" id="KW-1133">Transmembrane helix</keyword>
<organism evidence="3 4">
    <name type="scientific">Stutzerimonas balearica</name>
    <dbReference type="NCBI Taxonomy" id="74829"/>
    <lineage>
        <taxon>Bacteria</taxon>
        <taxon>Pseudomonadati</taxon>
        <taxon>Pseudomonadota</taxon>
        <taxon>Gammaproteobacteria</taxon>
        <taxon>Pseudomonadales</taxon>
        <taxon>Pseudomonadaceae</taxon>
        <taxon>Stutzerimonas</taxon>
    </lineage>
</organism>
<keyword evidence="1" id="KW-0472">Membrane</keyword>
<dbReference type="PANTHER" id="PTHR42103:SF2">
    <property type="entry name" value="AB HYDROLASE-1 DOMAIN-CONTAINING PROTEIN"/>
    <property type="match status" value="1"/>
</dbReference>
<dbReference type="GeneID" id="77258995"/>
<protein>
    <submittedName>
        <fullName evidence="3">Alpha/beta fold hydrolase</fullName>
    </submittedName>
</protein>
<dbReference type="Proteomes" id="UP000595933">
    <property type="component" value="Chromosome"/>
</dbReference>
<proteinExistence type="predicted"/>
<dbReference type="EMBL" id="CP067013">
    <property type="protein sequence ID" value="QQN52843.1"/>
    <property type="molecule type" value="Genomic_DNA"/>
</dbReference>
<accession>A0A9X7V6E5</accession>